<reference evidence="1" key="1">
    <citation type="submission" date="2014-11" db="EMBL/GenBank/DDBJ databases">
        <authorList>
            <person name="Amaro Gonzalez C."/>
        </authorList>
    </citation>
    <scope>NUCLEOTIDE SEQUENCE</scope>
</reference>
<proteinExistence type="predicted"/>
<reference evidence="1" key="2">
    <citation type="journal article" date="2015" name="Fish Shellfish Immunol.">
        <title>Early steps in the European eel (Anguilla anguilla)-Vibrio vulnificus interaction in the gills: Role of the RtxA13 toxin.</title>
        <authorList>
            <person name="Callol A."/>
            <person name="Pajuelo D."/>
            <person name="Ebbesson L."/>
            <person name="Teles M."/>
            <person name="MacKenzie S."/>
            <person name="Amaro C."/>
        </authorList>
    </citation>
    <scope>NUCLEOTIDE SEQUENCE</scope>
</reference>
<accession>A0A0E9PLC8</accession>
<dbReference type="EMBL" id="GBXM01103146">
    <property type="protein sequence ID" value="JAH05431.1"/>
    <property type="molecule type" value="Transcribed_RNA"/>
</dbReference>
<organism evidence="1">
    <name type="scientific">Anguilla anguilla</name>
    <name type="common">European freshwater eel</name>
    <name type="synonym">Muraena anguilla</name>
    <dbReference type="NCBI Taxonomy" id="7936"/>
    <lineage>
        <taxon>Eukaryota</taxon>
        <taxon>Metazoa</taxon>
        <taxon>Chordata</taxon>
        <taxon>Craniata</taxon>
        <taxon>Vertebrata</taxon>
        <taxon>Euteleostomi</taxon>
        <taxon>Actinopterygii</taxon>
        <taxon>Neopterygii</taxon>
        <taxon>Teleostei</taxon>
        <taxon>Anguilliformes</taxon>
        <taxon>Anguillidae</taxon>
        <taxon>Anguilla</taxon>
    </lineage>
</organism>
<name>A0A0E9PLC8_ANGAN</name>
<dbReference type="AlphaFoldDB" id="A0A0E9PLC8"/>
<evidence type="ECO:0000313" key="1">
    <source>
        <dbReference type="EMBL" id="JAH05431.1"/>
    </source>
</evidence>
<sequence>MGWEEGHGDMENAWNWAVEIFNKVMTESGIACFPQDFERFAH</sequence>
<protein>
    <submittedName>
        <fullName evidence="1">Uncharacterized protein</fullName>
    </submittedName>
</protein>